<comment type="caution">
    <text evidence="2">The sequence shown here is derived from an EMBL/GenBank/DDBJ whole genome shotgun (WGS) entry which is preliminary data.</text>
</comment>
<gene>
    <name evidence="2" type="ORF">Bca52824_025838</name>
</gene>
<reference evidence="2 3" key="1">
    <citation type="submission" date="2020-02" db="EMBL/GenBank/DDBJ databases">
        <authorList>
            <person name="Ma Q."/>
            <person name="Huang Y."/>
            <person name="Song X."/>
            <person name="Pei D."/>
        </authorList>
    </citation>
    <scope>NUCLEOTIDE SEQUENCE [LARGE SCALE GENOMIC DNA]</scope>
    <source>
        <strain evidence="2">Sxm20200214</strain>
        <tissue evidence="2">Leaf</tissue>
    </source>
</reference>
<dbReference type="Pfam" id="PF07734">
    <property type="entry name" value="FBA_1"/>
    <property type="match status" value="1"/>
</dbReference>
<accession>A0A8X7V7C0</accession>
<proteinExistence type="predicted"/>
<organism evidence="2 3">
    <name type="scientific">Brassica carinata</name>
    <name type="common">Ethiopian mustard</name>
    <name type="synonym">Abyssinian cabbage</name>
    <dbReference type="NCBI Taxonomy" id="52824"/>
    <lineage>
        <taxon>Eukaryota</taxon>
        <taxon>Viridiplantae</taxon>
        <taxon>Streptophyta</taxon>
        <taxon>Embryophyta</taxon>
        <taxon>Tracheophyta</taxon>
        <taxon>Spermatophyta</taxon>
        <taxon>Magnoliopsida</taxon>
        <taxon>eudicotyledons</taxon>
        <taxon>Gunneridae</taxon>
        <taxon>Pentapetalae</taxon>
        <taxon>rosids</taxon>
        <taxon>malvids</taxon>
        <taxon>Brassicales</taxon>
        <taxon>Brassicaceae</taxon>
        <taxon>Brassiceae</taxon>
        <taxon>Brassica</taxon>
    </lineage>
</organism>
<dbReference type="InterPro" id="IPR006527">
    <property type="entry name" value="F-box-assoc_dom_typ1"/>
</dbReference>
<evidence type="ECO:0000313" key="2">
    <source>
        <dbReference type="EMBL" id="KAG2306090.1"/>
    </source>
</evidence>
<dbReference type="EMBL" id="JAAMPC010000006">
    <property type="protein sequence ID" value="KAG2306090.1"/>
    <property type="molecule type" value="Genomic_DNA"/>
</dbReference>
<protein>
    <recommendedName>
        <fullName evidence="1">F-box associated beta-propeller type 1 domain-containing protein</fullName>
    </recommendedName>
</protein>
<sequence>MTTDDKIDQTKLVSGTKFLSVDLYRSTPRERISSDSSFFIDEEKKAAVLCDPEYTFNTGMVYIVGEDN</sequence>
<dbReference type="OrthoDB" id="1106745at2759"/>
<dbReference type="Proteomes" id="UP000886595">
    <property type="component" value="Unassembled WGS sequence"/>
</dbReference>
<evidence type="ECO:0000313" key="3">
    <source>
        <dbReference type="Proteomes" id="UP000886595"/>
    </source>
</evidence>
<keyword evidence="3" id="KW-1185">Reference proteome</keyword>
<evidence type="ECO:0000259" key="1">
    <source>
        <dbReference type="Pfam" id="PF07734"/>
    </source>
</evidence>
<name>A0A8X7V7C0_BRACI</name>
<feature type="domain" description="F-box associated beta-propeller type 1" evidence="1">
    <location>
        <begin position="4"/>
        <end position="68"/>
    </location>
</feature>
<dbReference type="AlphaFoldDB" id="A0A8X7V7C0"/>